<evidence type="ECO:0000259" key="2">
    <source>
        <dbReference type="PROSITE" id="PS51465"/>
    </source>
</evidence>
<comment type="caution">
    <text evidence="3">The sequence shown here is derived from an EMBL/GenBank/DDBJ whole genome shotgun (WGS) entry which is preliminary data.</text>
</comment>
<organism evidence="3">
    <name type="scientific">uncultured bacterium</name>
    <name type="common">gcode 4</name>
    <dbReference type="NCBI Taxonomy" id="1234023"/>
    <lineage>
        <taxon>Bacteria</taxon>
        <taxon>environmental samples</taxon>
    </lineage>
</organism>
<keyword evidence="1" id="KW-1133">Transmembrane helix</keyword>
<proteinExistence type="predicted"/>
<dbReference type="InterPro" id="IPR002350">
    <property type="entry name" value="Kazal_dom"/>
</dbReference>
<dbReference type="Pfam" id="PF00050">
    <property type="entry name" value="Kazal_1"/>
    <property type="match status" value="1"/>
</dbReference>
<dbReference type="Gene3D" id="3.30.60.30">
    <property type="match status" value="1"/>
</dbReference>
<reference evidence="3" key="1">
    <citation type="journal article" date="2012" name="Science">
        <title>Fermentation, hydrogen, and sulfur metabolism in multiple uncultivated bacterial phyla.</title>
        <authorList>
            <person name="Wrighton K.C."/>
            <person name="Thomas B.C."/>
            <person name="Sharon I."/>
            <person name="Miller C.S."/>
            <person name="Castelle C.J."/>
            <person name="VerBerkmoes N.C."/>
            <person name="Wilkins M.J."/>
            <person name="Hettich R.L."/>
            <person name="Lipton M.S."/>
            <person name="Williams K.H."/>
            <person name="Long P.E."/>
            <person name="Banfield J.F."/>
        </authorList>
    </citation>
    <scope>NUCLEOTIDE SEQUENCE [LARGE SCALE GENOMIC DNA]</scope>
</reference>
<evidence type="ECO:0000313" key="3">
    <source>
        <dbReference type="EMBL" id="EKE28930.1"/>
    </source>
</evidence>
<dbReference type="SUPFAM" id="SSF100895">
    <property type="entry name" value="Kazal-type serine protease inhibitors"/>
    <property type="match status" value="1"/>
</dbReference>
<gene>
    <name evidence="3" type="ORF">ACD_2C00264G0015</name>
</gene>
<evidence type="ECO:0000256" key="1">
    <source>
        <dbReference type="SAM" id="Phobius"/>
    </source>
</evidence>
<dbReference type="SMART" id="SM00280">
    <property type="entry name" value="KAZAL"/>
    <property type="match status" value="1"/>
</dbReference>
<protein>
    <recommendedName>
        <fullName evidence="2">Kazal-like domain-containing protein</fullName>
    </recommendedName>
</protein>
<keyword evidence="1" id="KW-0812">Transmembrane</keyword>
<feature type="transmembrane region" description="Helical" evidence="1">
    <location>
        <begin position="6"/>
        <end position="23"/>
    </location>
</feature>
<accession>K2GZI3</accession>
<keyword evidence="1" id="KW-0472">Membrane</keyword>
<sequence>MNTAKKIIVSAVALLLVIFLLIYRDYNLKKRAEIRNQNQETTTNSGEIVCADEYDPVCGEDNKTYSNECVAEKINSVKVEYKWECKEETQSDTWTDIWENNLWETQTWAISTWSVAPKPEAPAIIPSPTGEYFKNLKSQCAEDACCISSVDIMEQNWYREAEDDKCPAWYEIDSVKCDWSYKWCTKTTKPVIPPTSNTWTSSMTGGLNYFNSNFSYGFTLPSRTYFSWYGAQWWASHTVWISTSSWATSFEENQVKVYFYKWKILPELEDSRFWMYQDRKTGKTYLELKGNSMMIEAKTGNEEIVQSIIKSAYVK</sequence>
<dbReference type="PROSITE" id="PS51465">
    <property type="entry name" value="KAZAL_2"/>
    <property type="match status" value="1"/>
</dbReference>
<name>K2GZI3_9BACT</name>
<dbReference type="AlphaFoldDB" id="K2GZI3"/>
<feature type="domain" description="Kazal-like" evidence="2">
    <location>
        <begin position="50"/>
        <end position="87"/>
    </location>
</feature>
<dbReference type="EMBL" id="AMFJ01000264">
    <property type="protein sequence ID" value="EKE28930.1"/>
    <property type="molecule type" value="Genomic_DNA"/>
</dbReference>
<dbReference type="CDD" id="cd00104">
    <property type="entry name" value="KAZAL_FS"/>
    <property type="match status" value="1"/>
</dbReference>
<dbReference type="InterPro" id="IPR036058">
    <property type="entry name" value="Kazal_dom_sf"/>
</dbReference>